<dbReference type="KEGG" id="pyg:AWM70_12270"/>
<protein>
    <submittedName>
        <fullName evidence="1">Uncharacterized protein</fullName>
    </submittedName>
</protein>
<evidence type="ECO:0000313" key="2">
    <source>
        <dbReference type="Proteomes" id="UP000092573"/>
    </source>
</evidence>
<dbReference type="AlphaFoldDB" id="A0A1B1N1H0"/>
<dbReference type="OrthoDB" id="5770817at2"/>
<evidence type="ECO:0000313" key="1">
    <source>
        <dbReference type="EMBL" id="ANS75284.1"/>
    </source>
</evidence>
<sequence>MKWKEVREIYPNQFVKFEILHSEERNNEQIIDDVAVIGPIKEEDATEELLNSKNNTLIYHTSKDQIVVKIRKAIGLRRTI</sequence>
<keyword evidence="2" id="KW-1185">Reference proteome</keyword>
<gene>
    <name evidence="1" type="ORF">AWM70_12270</name>
</gene>
<dbReference type="EMBL" id="CP014167">
    <property type="protein sequence ID" value="ANS75284.1"/>
    <property type="molecule type" value="Genomic_DNA"/>
</dbReference>
<organism evidence="1 2">
    <name type="scientific">Paenibacillus yonginensis</name>
    <dbReference type="NCBI Taxonomy" id="1462996"/>
    <lineage>
        <taxon>Bacteria</taxon>
        <taxon>Bacillati</taxon>
        <taxon>Bacillota</taxon>
        <taxon>Bacilli</taxon>
        <taxon>Bacillales</taxon>
        <taxon>Paenibacillaceae</taxon>
        <taxon>Paenibacillus</taxon>
    </lineage>
</organism>
<accession>A0A1B1N1H0</accession>
<dbReference type="Proteomes" id="UP000092573">
    <property type="component" value="Chromosome"/>
</dbReference>
<name>A0A1B1N1H0_9BACL</name>
<dbReference type="RefSeq" id="WP_068696764.1">
    <property type="nucleotide sequence ID" value="NZ_CP014167.1"/>
</dbReference>
<proteinExistence type="predicted"/>
<reference evidence="1 2" key="1">
    <citation type="submission" date="2016-01" db="EMBL/GenBank/DDBJ databases">
        <title>Complete Genome Sequence of Paenibacillus yonginensis DCY84, a novel Plant Growth-Promoting Bacteria with Elicitation of Induced Systemic Resistance.</title>
        <authorList>
            <person name="Kim Y.J."/>
            <person name="Yang D.C."/>
            <person name="Sukweenadhi J."/>
        </authorList>
    </citation>
    <scope>NUCLEOTIDE SEQUENCE [LARGE SCALE GENOMIC DNA]</scope>
    <source>
        <strain evidence="1 2">DCY84</strain>
    </source>
</reference>